<dbReference type="AlphaFoldDB" id="A0A8H7PPP2"/>
<keyword evidence="2" id="KW-1185">Reference proteome</keyword>
<protein>
    <submittedName>
        <fullName evidence="1">Uncharacterized protein</fullName>
    </submittedName>
</protein>
<comment type="caution">
    <text evidence="1">The sequence shown here is derived from an EMBL/GenBank/DDBJ whole genome shotgun (WGS) entry which is preliminary data.</text>
</comment>
<organism evidence="1 2">
    <name type="scientific">Umbelopsis vinacea</name>
    <dbReference type="NCBI Taxonomy" id="44442"/>
    <lineage>
        <taxon>Eukaryota</taxon>
        <taxon>Fungi</taxon>
        <taxon>Fungi incertae sedis</taxon>
        <taxon>Mucoromycota</taxon>
        <taxon>Mucoromycotina</taxon>
        <taxon>Umbelopsidomycetes</taxon>
        <taxon>Umbelopsidales</taxon>
        <taxon>Umbelopsidaceae</taxon>
        <taxon>Umbelopsis</taxon>
    </lineage>
</organism>
<reference evidence="1" key="1">
    <citation type="submission" date="2020-12" db="EMBL/GenBank/DDBJ databases">
        <title>Metabolic potential, ecology and presence of endohyphal bacteria is reflected in genomic diversity of Mucoromycotina.</title>
        <authorList>
            <person name="Muszewska A."/>
            <person name="Okrasinska A."/>
            <person name="Steczkiewicz K."/>
            <person name="Drgas O."/>
            <person name="Orlowska M."/>
            <person name="Perlinska-Lenart U."/>
            <person name="Aleksandrzak-Piekarczyk T."/>
            <person name="Szatraj K."/>
            <person name="Zielenkiewicz U."/>
            <person name="Pilsyk S."/>
            <person name="Malc E."/>
            <person name="Mieczkowski P."/>
            <person name="Kruszewska J.S."/>
            <person name="Biernat P."/>
            <person name="Pawlowska J."/>
        </authorList>
    </citation>
    <scope>NUCLEOTIDE SEQUENCE</scope>
    <source>
        <strain evidence="1">WA0000051536</strain>
    </source>
</reference>
<sequence>MNQKAWLSRFKVEYILPTEQEAVKDRQVDAFADDESSWLCVVSRIRRRLAFLIQSPFYSAPERSLEMKPHVPAHDMRSTASLEELPPMENQRHSRSSEQALHRRRSELAGRWREWSTYLLATPQDRHAHFPYPMVLRWKIPEVPARRCISSASTNPLDH</sequence>
<accession>A0A8H7PPP2</accession>
<dbReference type="Proteomes" id="UP000612746">
    <property type="component" value="Unassembled WGS sequence"/>
</dbReference>
<dbReference type="EMBL" id="JAEPRA010000012">
    <property type="protein sequence ID" value="KAG2177525.1"/>
    <property type="molecule type" value="Genomic_DNA"/>
</dbReference>
<evidence type="ECO:0000313" key="1">
    <source>
        <dbReference type="EMBL" id="KAG2177525.1"/>
    </source>
</evidence>
<proteinExistence type="predicted"/>
<gene>
    <name evidence="1" type="ORF">INT44_008036</name>
</gene>
<evidence type="ECO:0000313" key="2">
    <source>
        <dbReference type="Proteomes" id="UP000612746"/>
    </source>
</evidence>
<name>A0A8H7PPP2_9FUNG</name>